<evidence type="ECO:0000256" key="9">
    <source>
        <dbReference type="ARBA" id="ARBA00023136"/>
    </source>
</evidence>
<comment type="function">
    <text evidence="12">Component of the F(0) channel, it forms part of the peripheral stalk, linking F(1) to F(0). The b'-subunit is a diverged and duplicated form of b found in plants and photosynthetic bacteria.</text>
</comment>
<evidence type="ECO:0000256" key="3">
    <source>
        <dbReference type="ARBA" id="ARBA00022475"/>
    </source>
</evidence>
<gene>
    <name evidence="15 18" type="primary">atpF</name>
    <name evidence="18" type="ORF">GCM10011518_39480</name>
</gene>
<keyword evidence="19" id="KW-1185">Reference proteome</keyword>
<keyword evidence="9 15" id="KW-0472">Membrane</keyword>
<dbReference type="NCBIfam" id="TIGR01144">
    <property type="entry name" value="ATP_synt_b"/>
    <property type="match status" value="1"/>
</dbReference>
<dbReference type="InterPro" id="IPR028987">
    <property type="entry name" value="ATP_synth_B-like_membr_sf"/>
</dbReference>
<dbReference type="NCBIfam" id="NF011041">
    <property type="entry name" value="PRK14471.1"/>
    <property type="match status" value="1"/>
</dbReference>
<sequence>MEKLIYQFEFGLFFWQVLIFVGLILLLKKFAWKPILDAVNEREQGIKDALLSAENARQEMENLQADNQRILNEARAERDAMLKEAREMKEKMIADSKNEAQAQGQKMIEQAKAAIESEKNAAMAELKSQVSTLSLSIAEKLLKEELSNKESQTKLVEKMLGDVKLN</sequence>
<evidence type="ECO:0000313" key="19">
    <source>
        <dbReference type="Proteomes" id="UP000655016"/>
    </source>
</evidence>
<dbReference type="PANTHER" id="PTHR33445:SF1">
    <property type="entry name" value="ATP SYNTHASE SUBUNIT B"/>
    <property type="match status" value="1"/>
</dbReference>
<evidence type="ECO:0000256" key="2">
    <source>
        <dbReference type="ARBA" id="ARBA00022448"/>
    </source>
</evidence>
<evidence type="ECO:0000256" key="8">
    <source>
        <dbReference type="ARBA" id="ARBA00023065"/>
    </source>
</evidence>
<dbReference type="Gene3D" id="1.20.5.620">
    <property type="entry name" value="F1F0 ATP synthase subunit B, membrane domain"/>
    <property type="match status" value="1"/>
</dbReference>
<keyword evidence="4 15" id="KW-0138">CF(0)</keyword>
<keyword evidence="3 15" id="KW-1003">Cell membrane</keyword>
<evidence type="ECO:0000256" key="17">
    <source>
        <dbReference type="SAM" id="Coils"/>
    </source>
</evidence>
<keyword evidence="8 15" id="KW-0406">Ion transport</keyword>
<comment type="subunit">
    <text evidence="15">F-type ATPases have 2 components, F(1) - the catalytic core - and F(0) - the membrane proton channel. F(1) has five subunits: alpha(3), beta(3), gamma(1), delta(1), epsilon(1). F(0) has three main subunits: a(1), b(2) and c(10-14). The alpha and beta chains form an alternating ring which encloses part of the gamma chain. F(1) is attached to F(0) by a central stalk formed by the gamma and epsilon chains, while a peripheral stalk is formed by the delta and b chains.</text>
</comment>
<evidence type="ECO:0000256" key="1">
    <source>
        <dbReference type="ARBA" id="ARBA00005513"/>
    </source>
</evidence>
<comment type="subcellular location">
    <subcellularLocation>
        <location evidence="15">Cell membrane</location>
        <topology evidence="15">Single-pass membrane protein</topology>
    </subcellularLocation>
    <subcellularLocation>
        <location evidence="14">Endomembrane system</location>
        <topology evidence="14">Single-pass membrane protein</topology>
    </subcellularLocation>
</comment>
<dbReference type="CDD" id="cd06503">
    <property type="entry name" value="ATP-synt_Fo_b"/>
    <property type="match status" value="1"/>
</dbReference>
<dbReference type="SUPFAM" id="SSF81573">
    <property type="entry name" value="F1F0 ATP synthase subunit B, membrane domain"/>
    <property type="match status" value="1"/>
</dbReference>
<keyword evidence="6 15" id="KW-0375">Hydrogen ion transport</keyword>
<feature type="transmembrane region" description="Helical" evidence="15">
    <location>
        <begin position="6"/>
        <end position="27"/>
    </location>
</feature>
<evidence type="ECO:0000256" key="5">
    <source>
        <dbReference type="ARBA" id="ARBA00022692"/>
    </source>
</evidence>
<evidence type="ECO:0000313" key="18">
    <source>
        <dbReference type="EMBL" id="GGF26210.1"/>
    </source>
</evidence>
<keyword evidence="7 15" id="KW-1133">Transmembrane helix</keyword>
<dbReference type="InterPro" id="IPR002146">
    <property type="entry name" value="ATP_synth_b/b'su_bac/chlpt"/>
</dbReference>
<dbReference type="HAMAP" id="MF_01398">
    <property type="entry name" value="ATP_synth_b_bprime"/>
    <property type="match status" value="1"/>
</dbReference>
<evidence type="ECO:0000256" key="10">
    <source>
        <dbReference type="ARBA" id="ARBA00023310"/>
    </source>
</evidence>
<dbReference type="EMBL" id="BMKP01000011">
    <property type="protein sequence ID" value="GGF26210.1"/>
    <property type="molecule type" value="Genomic_DNA"/>
</dbReference>
<evidence type="ECO:0000256" key="14">
    <source>
        <dbReference type="ARBA" id="ARBA00037847"/>
    </source>
</evidence>
<dbReference type="InterPro" id="IPR005864">
    <property type="entry name" value="ATP_synth_F0_bsu_bac"/>
</dbReference>
<dbReference type="RefSeq" id="WP_163396159.1">
    <property type="nucleotide sequence ID" value="NZ_BMKP01000011.1"/>
</dbReference>
<name>A0ABQ1USK5_9FLAO</name>
<protein>
    <recommendedName>
        <fullName evidence="15">ATP synthase subunit b</fullName>
    </recommendedName>
    <alternativeName>
        <fullName evidence="15">ATP synthase F(0) sector subunit b</fullName>
    </alternativeName>
    <alternativeName>
        <fullName evidence="15">ATPase subunit I</fullName>
    </alternativeName>
    <alternativeName>
        <fullName evidence="15">F-type ATPase subunit b</fullName>
        <shortName evidence="15">F-ATPase subunit b</shortName>
    </alternativeName>
</protein>
<feature type="coiled-coil region" evidence="17">
    <location>
        <begin position="46"/>
        <end position="91"/>
    </location>
</feature>
<comment type="similarity">
    <text evidence="1 15 16">Belongs to the ATPase B chain family.</text>
</comment>
<dbReference type="Proteomes" id="UP000655016">
    <property type="component" value="Unassembled WGS sequence"/>
</dbReference>
<keyword evidence="2 15" id="KW-0813">Transport</keyword>
<accession>A0ABQ1USK5</accession>
<evidence type="ECO:0000256" key="15">
    <source>
        <dbReference type="HAMAP-Rule" id="MF_01398"/>
    </source>
</evidence>
<keyword evidence="10 15" id="KW-0066">ATP synthesis</keyword>
<comment type="function">
    <text evidence="11 15">F(1)F(0) ATP synthase produces ATP from ADP in the presence of a proton or sodium gradient. F-type ATPases consist of two structural domains, F(1) containing the extramembraneous catalytic core and F(0) containing the membrane proton channel, linked together by a central stalk and a peripheral stalk. During catalysis, ATP synthesis in the catalytic domain of F(1) is coupled via a rotary mechanism of the central stalk subunits to proton translocation.</text>
</comment>
<evidence type="ECO:0000256" key="13">
    <source>
        <dbReference type="ARBA" id="ARBA00026054"/>
    </source>
</evidence>
<evidence type="ECO:0000256" key="6">
    <source>
        <dbReference type="ARBA" id="ARBA00022781"/>
    </source>
</evidence>
<evidence type="ECO:0000256" key="16">
    <source>
        <dbReference type="RuleBase" id="RU003848"/>
    </source>
</evidence>
<evidence type="ECO:0000256" key="4">
    <source>
        <dbReference type="ARBA" id="ARBA00022547"/>
    </source>
</evidence>
<reference evidence="19" key="1">
    <citation type="journal article" date="2019" name="Int. J. Syst. Evol. Microbiol.">
        <title>The Global Catalogue of Microorganisms (GCM) 10K type strain sequencing project: providing services to taxonomists for standard genome sequencing and annotation.</title>
        <authorList>
            <consortium name="The Broad Institute Genomics Platform"/>
            <consortium name="The Broad Institute Genome Sequencing Center for Infectious Disease"/>
            <person name="Wu L."/>
            <person name="Ma J."/>
        </authorList>
    </citation>
    <scope>NUCLEOTIDE SEQUENCE [LARGE SCALE GENOMIC DNA]</scope>
    <source>
        <strain evidence="19">CGMCC 1.16060</strain>
    </source>
</reference>
<keyword evidence="17" id="KW-0175">Coiled coil</keyword>
<dbReference type="Pfam" id="PF00430">
    <property type="entry name" value="ATP-synt_B"/>
    <property type="match status" value="1"/>
</dbReference>
<dbReference type="PANTHER" id="PTHR33445">
    <property type="entry name" value="ATP SYNTHASE SUBUNIT B', CHLOROPLASTIC"/>
    <property type="match status" value="1"/>
</dbReference>
<comment type="caution">
    <text evidence="18">The sequence shown here is derived from an EMBL/GenBank/DDBJ whole genome shotgun (WGS) entry which is preliminary data.</text>
</comment>
<evidence type="ECO:0000256" key="7">
    <source>
        <dbReference type="ARBA" id="ARBA00022989"/>
    </source>
</evidence>
<evidence type="ECO:0000256" key="11">
    <source>
        <dbReference type="ARBA" id="ARBA00025198"/>
    </source>
</evidence>
<organism evidence="18 19">
    <name type="scientific">Flavobacterium limi</name>
    <dbReference type="NCBI Taxonomy" id="2045105"/>
    <lineage>
        <taxon>Bacteria</taxon>
        <taxon>Pseudomonadati</taxon>
        <taxon>Bacteroidota</taxon>
        <taxon>Flavobacteriia</taxon>
        <taxon>Flavobacteriales</taxon>
        <taxon>Flavobacteriaceae</taxon>
        <taxon>Flavobacterium</taxon>
    </lineage>
</organism>
<evidence type="ECO:0000256" key="12">
    <source>
        <dbReference type="ARBA" id="ARBA00025614"/>
    </source>
</evidence>
<keyword evidence="5 15" id="KW-0812">Transmembrane</keyword>
<proteinExistence type="inferred from homology"/>
<comment type="subunit">
    <text evidence="13">F-type ATPases have 2 components, F(1) - the catalytic core - and F(0) - the membrane proton channel. F(1) has five subunits: alpha(3), beta(3), gamma(1), delta(1), epsilon(1). F(0) has four main subunits: a(1), b(2) and c(10-14). The alpha and beta chains form an alternating ring which encloses part of the gamma chain. F(1) is attached to F(0) by a central stalk formed by the gamma and epsilon chains, while a peripheral stalk is formed by the delta and b chains.</text>
</comment>
<dbReference type="InterPro" id="IPR050059">
    <property type="entry name" value="ATP_synthase_B_chain"/>
</dbReference>